<feature type="region of interest" description="Disordered" evidence="1">
    <location>
        <begin position="1"/>
        <end position="21"/>
    </location>
</feature>
<evidence type="ECO:0000313" key="3">
    <source>
        <dbReference type="WBParaSite" id="MBELARI_LOCUS8400"/>
    </source>
</evidence>
<organism evidence="2 3">
    <name type="scientific">Mesorhabditis belari</name>
    <dbReference type="NCBI Taxonomy" id="2138241"/>
    <lineage>
        <taxon>Eukaryota</taxon>
        <taxon>Metazoa</taxon>
        <taxon>Ecdysozoa</taxon>
        <taxon>Nematoda</taxon>
        <taxon>Chromadorea</taxon>
        <taxon>Rhabditida</taxon>
        <taxon>Rhabditina</taxon>
        <taxon>Rhabditomorpha</taxon>
        <taxon>Rhabditoidea</taxon>
        <taxon>Rhabditidae</taxon>
        <taxon>Mesorhabditinae</taxon>
        <taxon>Mesorhabditis</taxon>
    </lineage>
</organism>
<dbReference type="AlphaFoldDB" id="A0AAF3FP01"/>
<proteinExistence type="predicted"/>
<accession>A0AAF3FP01</accession>
<evidence type="ECO:0000313" key="2">
    <source>
        <dbReference type="Proteomes" id="UP000887575"/>
    </source>
</evidence>
<dbReference type="Proteomes" id="UP000887575">
    <property type="component" value="Unassembled WGS sequence"/>
</dbReference>
<protein>
    <submittedName>
        <fullName evidence="3">Uncharacterized protein</fullName>
    </submittedName>
</protein>
<name>A0AAF3FP01_9BILA</name>
<sequence>MKRVIAQRAEPQPQMLLSSGTPEFQPFLNTMAEAGMAPPQWNSMLAQTTQGVQQPQQIQSQLSPVLQIAPDISSPTIYPPSPPPMQSLLTNNVMPNGAALSKTMLMQAQQPQIQFPNMMANPLQNDASHSTIDEHESYASSTAATTIAGNNTTANKSNANATLYSTANESTEWQFKSAFTANWIITSNITSSTESASSQFDV</sequence>
<dbReference type="WBParaSite" id="MBELARI_LOCUS8400">
    <property type="protein sequence ID" value="MBELARI_LOCUS8400"/>
    <property type="gene ID" value="MBELARI_LOCUS8400"/>
</dbReference>
<reference evidence="3" key="1">
    <citation type="submission" date="2024-02" db="UniProtKB">
        <authorList>
            <consortium name="WormBaseParasite"/>
        </authorList>
    </citation>
    <scope>IDENTIFICATION</scope>
</reference>
<keyword evidence="2" id="KW-1185">Reference proteome</keyword>
<evidence type="ECO:0000256" key="1">
    <source>
        <dbReference type="SAM" id="MobiDB-lite"/>
    </source>
</evidence>